<evidence type="ECO:0000313" key="4">
    <source>
        <dbReference type="Proteomes" id="UP000179243"/>
    </source>
</evidence>
<dbReference type="PANTHER" id="PTHR34039:SF1">
    <property type="entry name" value="UPF0102 PROTEIN YRAN"/>
    <property type="match status" value="1"/>
</dbReference>
<dbReference type="CDD" id="cd20736">
    <property type="entry name" value="PoNe_Nuclease"/>
    <property type="match status" value="1"/>
</dbReference>
<dbReference type="GO" id="GO:0003676">
    <property type="term" value="F:nucleic acid binding"/>
    <property type="evidence" value="ECO:0007669"/>
    <property type="project" value="InterPro"/>
</dbReference>
<dbReference type="Pfam" id="PF02021">
    <property type="entry name" value="UPF0102"/>
    <property type="match status" value="1"/>
</dbReference>
<dbReference type="NCBIfam" id="TIGR00252">
    <property type="entry name" value="YraN family protein"/>
    <property type="match status" value="1"/>
</dbReference>
<sequence>MKNTRTAGAEGEEKAATFLATKGYIISERNFRLRQGEIDIIARDPEGTVVFVEVKSAYGISAGDPAGWVNGKKQHQLYRMAEIYCAKKAITNAACRFDVVAVNMGPGNAVAVNHYENAFIPNRGP</sequence>
<reference evidence="3 4" key="1">
    <citation type="journal article" date="2016" name="Nat. Commun.">
        <title>Thousands of microbial genomes shed light on interconnected biogeochemical processes in an aquifer system.</title>
        <authorList>
            <person name="Anantharaman K."/>
            <person name="Brown C.T."/>
            <person name="Hug L.A."/>
            <person name="Sharon I."/>
            <person name="Castelle C.J."/>
            <person name="Probst A.J."/>
            <person name="Thomas B.C."/>
            <person name="Singh A."/>
            <person name="Wilkins M.J."/>
            <person name="Karaoz U."/>
            <person name="Brodie E.L."/>
            <person name="Williams K.H."/>
            <person name="Hubbard S.S."/>
            <person name="Banfield J.F."/>
        </authorList>
    </citation>
    <scope>NUCLEOTIDE SEQUENCE [LARGE SCALE GENOMIC DNA]</scope>
</reference>
<dbReference type="NCBIfam" id="NF009150">
    <property type="entry name" value="PRK12497.1-3"/>
    <property type="match status" value="1"/>
</dbReference>
<dbReference type="EMBL" id="MFYX01000033">
    <property type="protein sequence ID" value="OGK06373.1"/>
    <property type="molecule type" value="Genomic_DNA"/>
</dbReference>
<comment type="similarity">
    <text evidence="1 2">Belongs to the UPF0102 family.</text>
</comment>
<dbReference type="AlphaFoldDB" id="A0A1F7FIB6"/>
<dbReference type="Gene3D" id="3.40.1350.10">
    <property type="match status" value="1"/>
</dbReference>
<dbReference type="InterPro" id="IPR011335">
    <property type="entry name" value="Restrct_endonuc-II-like"/>
</dbReference>
<gene>
    <name evidence="3" type="ORF">A2519_08805</name>
</gene>
<proteinExistence type="inferred from homology"/>
<dbReference type="InterPro" id="IPR003509">
    <property type="entry name" value="UPF0102_YraN-like"/>
</dbReference>
<dbReference type="PANTHER" id="PTHR34039">
    <property type="entry name" value="UPF0102 PROTEIN YRAN"/>
    <property type="match status" value="1"/>
</dbReference>
<name>A0A1F7FIB6_UNCRA</name>
<accession>A0A1F7FIB6</accession>
<dbReference type="Proteomes" id="UP000179243">
    <property type="component" value="Unassembled WGS sequence"/>
</dbReference>
<protein>
    <recommendedName>
        <fullName evidence="2">UPF0102 protein A2519_08805</fullName>
    </recommendedName>
</protein>
<comment type="caution">
    <text evidence="3">The sequence shown here is derived from an EMBL/GenBank/DDBJ whole genome shotgun (WGS) entry which is preliminary data.</text>
</comment>
<evidence type="ECO:0000313" key="3">
    <source>
        <dbReference type="EMBL" id="OGK06373.1"/>
    </source>
</evidence>
<evidence type="ECO:0000256" key="1">
    <source>
        <dbReference type="ARBA" id="ARBA00006738"/>
    </source>
</evidence>
<evidence type="ECO:0000256" key="2">
    <source>
        <dbReference type="HAMAP-Rule" id="MF_00048"/>
    </source>
</evidence>
<organism evidence="3 4">
    <name type="scientific">Candidatus Raymondbacteria bacterium RIFOXYD12_FULL_49_13</name>
    <dbReference type="NCBI Taxonomy" id="1817890"/>
    <lineage>
        <taxon>Bacteria</taxon>
        <taxon>Raymondiibacteriota</taxon>
    </lineage>
</organism>
<dbReference type="SUPFAM" id="SSF52980">
    <property type="entry name" value="Restriction endonuclease-like"/>
    <property type="match status" value="1"/>
</dbReference>
<dbReference type="HAMAP" id="MF_00048">
    <property type="entry name" value="UPF0102"/>
    <property type="match status" value="1"/>
</dbReference>
<dbReference type="InterPro" id="IPR011856">
    <property type="entry name" value="tRNA_endonuc-like_dom_sf"/>
</dbReference>